<dbReference type="Proteomes" id="UP000035034">
    <property type="component" value="Unassembled WGS sequence"/>
</dbReference>
<protein>
    <recommendedName>
        <fullName evidence="2">DUF218 domain-containing protein</fullName>
    </recommendedName>
</protein>
<dbReference type="EMBL" id="BAEH01000066">
    <property type="protein sequence ID" value="GAB18841.1"/>
    <property type="molecule type" value="Genomic_DNA"/>
</dbReference>
<dbReference type="Pfam" id="PF02698">
    <property type="entry name" value="DUF218"/>
    <property type="match status" value="1"/>
</dbReference>
<dbReference type="InterPro" id="IPR051599">
    <property type="entry name" value="Cell_Envelope_Assoc"/>
</dbReference>
<name>H0R190_9ACTN</name>
<evidence type="ECO:0000256" key="1">
    <source>
        <dbReference type="SAM" id="SignalP"/>
    </source>
</evidence>
<dbReference type="Gene3D" id="3.40.50.620">
    <property type="entry name" value="HUPs"/>
    <property type="match status" value="1"/>
</dbReference>
<reference evidence="3 4" key="1">
    <citation type="submission" date="2011-12" db="EMBL/GenBank/DDBJ databases">
        <title>Whole genome shotgun sequence of Gordonia effusa NBRC 100432.</title>
        <authorList>
            <person name="Yoshida I."/>
            <person name="Takarada H."/>
            <person name="Hosoyama A."/>
            <person name="Tsuchikane K."/>
            <person name="Katsumata H."/>
            <person name="Yamazaki S."/>
            <person name="Fujita N."/>
        </authorList>
    </citation>
    <scope>NUCLEOTIDE SEQUENCE [LARGE SCALE GENOMIC DNA]</scope>
    <source>
        <strain evidence="3 4">NBRC 100432</strain>
    </source>
</reference>
<dbReference type="eggNOG" id="COG1434">
    <property type="taxonomic scope" value="Bacteria"/>
</dbReference>
<comment type="caution">
    <text evidence="3">The sequence shown here is derived from an EMBL/GenBank/DDBJ whole genome shotgun (WGS) entry which is preliminary data.</text>
</comment>
<dbReference type="InterPro" id="IPR003848">
    <property type="entry name" value="DUF218"/>
</dbReference>
<sequence length="336" mass="34034">MKTPRRFKIVAASAIAVAAIGGTVVDTLPQTSTVSVTHTADTVDAGKLYNSAQKKFAAGDVTGGLTDLSTALRVVANDADALALQAIWADQADDAKTRDAALTRLSGVNSAAATTARNIIDGVTAAAAIIPDTTPKAVSGRTAIVVLGYGLTANGKMAPELVKRVTAGKEQADVAAGAPIVVTGGAPKKGVTEAAAMRNWLVGKGIAASRITAEDKSTSTVSNAQNTATLLKLQGITDVVLVTSPDHIRRAAADFAGAGLKVTGTLTTATNLSKYSKALTKDQQKGIRLESTRAAKIPVTKTEGIQLPGSLPDTGPGLITEIGGKILEGLMTGSKG</sequence>
<feature type="domain" description="DUF218" evidence="2">
    <location>
        <begin position="143"/>
        <end position="276"/>
    </location>
</feature>
<feature type="chain" id="PRO_5038352513" description="DUF218 domain-containing protein" evidence="1">
    <location>
        <begin position="19"/>
        <end position="336"/>
    </location>
</feature>
<keyword evidence="4" id="KW-1185">Reference proteome</keyword>
<keyword evidence="1" id="KW-0732">Signal</keyword>
<dbReference type="STRING" id="1077974.GOEFS_066_00150"/>
<dbReference type="CDD" id="cd06259">
    <property type="entry name" value="YdcF-like"/>
    <property type="match status" value="1"/>
</dbReference>
<accession>H0R190</accession>
<evidence type="ECO:0000313" key="3">
    <source>
        <dbReference type="EMBL" id="GAB18841.1"/>
    </source>
</evidence>
<feature type="signal peptide" evidence="1">
    <location>
        <begin position="1"/>
        <end position="18"/>
    </location>
</feature>
<gene>
    <name evidence="3" type="ORF">GOEFS_066_00150</name>
</gene>
<dbReference type="PANTHER" id="PTHR30336:SF20">
    <property type="entry name" value="DUF218 DOMAIN-CONTAINING PROTEIN"/>
    <property type="match status" value="1"/>
</dbReference>
<dbReference type="AlphaFoldDB" id="H0R190"/>
<proteinExistence type="predicted"/>
<evidence type="ECO:0000259" key="2">
    <source>
        <dbReference type="Pfam" id="PF02698"/>
    </source>
</evidence>
<organism evidence="3 4">
    <name type="scientific">Gordonia effusa NBRC 100432</name>
    <dbReference type="NCBI Taxonomy" id="1077974"/>
    <lineage>
        <taxon>Bacteria</taxon>
        <taxon>Bacillati</taxon>
        <taxon>Actinomycetota</taxon>
        <taxon>Actinomycetes</taxon>
        <taxon>Mycobacteriales</taxon>
        <taxon>Gordoniaceae</taxon>
        <taxon>Gordonia</taxon>
    </lineage>
</organism>
<evidence type="ECO:0000313" key="4">
    <source>
        <dbReference type="Proteomes" id="UP000035034"/>
    </source>
</evidence>
<dbReference type="InterPro" id="IPR014729">
    <property type="entry name" value="Rossmann-like_a/b/a_fold"/>
</dbReference>
<dbReference type="GO" id="GO:0005886">
    <property type="term" value="C:plasma membrane"/>
    <property type="evidence" value="ECO:0007669"/>
    <property type="project" value="TreeGrafter"/>
</dbReference>
<dbReference type="PANTHER" id="PTHR30336">
    <property type="entry name" value="INNER MEMBRANE PROTEIN, PROBABLE PERMEASE"/>
    <property type="match status" value="1"/>
</dbReference>